<proteinExistence type="inferred from homology"/>
<feature type="compositionally biased region" description="Basic and acidic residues" evidence="4">
    <location>
        <begin position="390"/>
        <end position="403"/>
    </location>
</feature>
<evidence type="ECO:0008006" key="9">
    <source>
        <dbReference type="Google" id="ProtNLM"/>
    </source>
</evidence>
<evidence type="ECO:0000259" key="5">
    <source>
        <dbReference type="Pfam" id="PF06278"/>
    </source>
</evidence>
<dbReference type="GO" id="GO:0003682">
    <property type="term" value="F:chromatin binding"/>
    <property type="evidence" value="ECO:0007669"/>
    <property type="project" value="TreeGrafter"/>
</dbReference>
<dbReference type="EMBL" id="JAWDGP010000898">
    <property type="protein sequence ID" value="KAK3796287.1"/>
    <property type="molecule type" value="Genomic_DNA"/>
</dbReference>
<sequence length="601" mass="68501">MSLSQGSLEDRFSHLIQPIRDLAKNWDVNIADFLEEYLEDLEKIEITFSDGVTTMNFSEAALLIQGSAGVYAKKVEYLYSLVCHVLDLVTQRSLKASENGQEGEEYAVVNDDDNDQFLPLDDIQDGNGIYYVEKDASSDKSIRVVQEMPTRLIPLEESEKGDNILYNKKGEMMGNHCDFNINIGHISTNGNILLELGDIALLTLSASLANSQNLDTCIEEDLKNTEVFPQDAGENIDEVEDGNVCGDDKESSPTNAPSVVQNTRSQRKVTFAGSTTRQKQAADPWTHLDPHEPSKTADKPFMKKKPFRIPVVLEDCASKKRKLKKDLKELTPLCKVVEKAFSLRSKFPKNPMKAPEFPELEEAFWRESKLREAIKKEEIRLLKKEEREELAKEDQWEGERDDGNEVLPNDDNFLDNVEDIPRFELDLNLLAQPESMKRSMGSSDTGYKTGFHIQSCEDLTLTYENLVQKYVEKFYASAAEYAQITDLSRRVAEWEEKIQPKLEEEESHETFDIHTYGTFVIGQCVRSEPIAFKEIVRGKKEYEICRYLLATLQLANVYNVELSLKPEKTGSLMDCLFVTLLSTKRHFEDLEEYRAPSITNT</sequence>
<gene>
    <name evidence="7" type="ORF">RRG08_041601</name>
</gene>
<dbReference type="GO" id="GO:0000796">
    <property type="term" value="C:condensin complex"/>
    <property type="evidence" value="ECO:0007669"/>
    <property type="project" value="TreeGrafter"/>
</dbReference>
<feature type="compositionally biased region" description="Basic and acidic residues" evidence="4">
    <location>
        <begin position="286"/>
        <end position="300"/>
    </location>
</feature>
<dbReference type="InterPro" id="IPR009378">
    <property type="entry name" value="H2_N"/>
</dbReference>
<protein>
    <recommendedName>
        <fullName evidence="9">Condensin-2 complex subunit H2</fullName>
    </recommendedName>
</protein>
<dbReference type="GO" id="GO:0010032">
    <property type="term" value="P:meiotic chromosome condensation"/>
    <property type="evidence" value="ECO:0007669"/>
    <property type="project" value="TreeGrafter"/>
</dbReference>
<dbReference type="AlphaFoldDB" id="A0AAE1B0K2"/>
<dbReference type="InterPro" id="IPR031739">
    <property type="entry name" value="Ncaph2"/>
</dbReference>
<evidence type="ECO:0000313" key="7">
    <source>
        <dbReference type="EMBL" id="KAK3796287.1"/>
    </source>
</evidence>
<organism evidence="7 8">
    <name type="scientific">Elysia crispata</name>
    <name type="common">lettuce slug</name>
    <dbReference type="NCBI Taxonomy" id="231223"/>
    <lineage>
        <taxon>Eukaryota</taxon>
        <taxon>Metazoa</taxon>
        <taxon>Spiralia</taxon>
        <taxon>Lophotrochozoa</taxon>
        <taxon>Mollusca</taxon>
        <taxon>Gastropoda</taxon>
        <taxon>Heterobranchia</taxon>
        <taxon>Euthyneura</taxon>
        <taxon>Panpulmonata</taxon>
        <taxon>Sacoglossa</taxon>
        <taxon>Placobranchoidea</taxon>
        <taxon>Plakobranchidae</taxon>
        <taxon>Elysia</taxon>
    </lineage>
</organism>
<evidence type="ECO:0000259" key="6">
    <source>
        <dbReference type="Pfam" id="PF16858"/>
    </source>
</evidence>
<dbReference type="Proteomes" id="UP001283361">
    <property type="component" value="Unassembled WGS sequence"/>
</dbReference>
<keyword evidence="3" id="KW-0539">Nucleus</keyword>
<feature type="region of interest" description="Disordered" evidence="4">
    <location>
        <begin position="390"/>
        <end position="411"/>
    </location>
</feature>
<reference evidence="7" key="1">
    <citation type="journal article" date="2023" name="G3 (Bethesda)">
        <title>A reference genome for the long-term kleptoplast-retaining sea slug Elysia crispata morphotype clarki.</title>
        <authorList>
            <person name="Eastman K.E."/>
            <person name="Pendleton A.L."/>
            <person name="Shaikh M.A."/>
            <person name="Suttiyut T."/>
            <person name="Ogas R."/>
            <person name="Tomko P."/>
            <person name="Gavelis G."/>
            <person name="Widhalm J.R."/>
            <person name="Wisecaver J.H."/>
        </authorList>
    </citation>
    <scope>NUCLEOTIDE SEQUENCE</scope>
    <source>
        <strain evidence="7">ECLA1</strain>
    </source>
</reference>
<dbReference type="PANTHER" id="PTHR14324">
    <property type="entry name" value="CONDENSIN-2 COMPLEX SUBUNIT H2"/>
    <property type="match status" value="1"/>
</dbReference>
<evidence type="ECO:0000256" key="4">
    <source>
        <dbReference type="SAM" id="MobiDB-lite"/>
    </source>
</evidence>
<dbReference type="Pfam" id="PF06278">
    <property type="entry name" value="CNDH2_N"/>
    <property type="match status" value="1"/>
</dbReference>
<feature type="region of interest" description="Disordered" evidence="4">
    <location>
        <begin position="242"/>
        <end position="300"/>
    </location>
</feature>
<comment type="subcellular location">
    <subcellularLocation>
        <location evidence="1">Nucleus</location>
    </subcellularLocation>
</comment>
<feature type="domain" description="Condensin-2 complex subunit H2 C-terminal" evidence="6">
    <location>
        <begin position="462"/>
        <end position="590"/>
    </location>
</feature>
<comment type="similarity">
    <text evidence="2">Belongs to the CND2 H2 (condensin-2 subunit 2) family.</text>
</comment>
<keyword evidence="8" id="KW-1185">Reference proteome</keyword>
<feature type="domain" description="Condensin II complex subunit H2 N-terminal" evidence="5">
    <location>
        <begin position="11"/>
        <end position="123"/>
    </location>
</feature>
<comment type="caution">
    <text evidence="7">The sequence shown here is derived from an EMBL/GenBank/DDBJ whole genome shotgun (WGS) entry which is preliminary data.</text>
</comment>
<evidence type="ECO:0000256" key="1">
    <source>
        <dbReference type="ARBA" id="ARBA00004123"/>
    </source>
</evidence>
<dbReference type="Pfam" id="PF16858">
    <property type="entry name" value="CNDH2_C"/>
    <property type="match status" value="1"/>
</dbReference>
<feature type="compositionally biased region" description="Polar residues" evidence="4">
    <location>
        <begin position="252"/>
        <end position="264"/>
    </location>
</feature>
<evidence type="ECO:0000313" key="8">
    <source>
        <dbReference type="Proteomes" id="UP001283361"/>
    </source>
</evidence>
<dbReference type="PANTHER" id="PTHR14324:SF3">
    <property type="entry name" value="CONDENSIN-2 COMPLEX SUBUNIT H2"/>
    <property type="match status" value="1"/>
</dbReference>
<dbReference type="InterPro" id="IPR031737">
    <property type="entry name" value="CNDH2_C"/>
</dbReference>
<dbReference type="GO" id="GO:0051306">
    <property type="term" value="P:mitotic sister chromatid separation"/>
    <property type="evidence" value="ECO:0007669"/>
    <property type="project" value="TreeGrafter"/>
</dbReference>
<accession>A0AAE1B0K2</accession>
<evidence type="ECO:0000256" key="2">
    <source>
        <dbReference type="ARBA" id="ARBA00007844"/>
    </source>
</evidence>
<evidence type="ECO:0000256" key="3">
    <source>
        <dbReference type="ARBA" id="ARBA00023242"/>
    </source>
</evidence>
<dbReference type="GO" id="GO:0005634">
    <property type="term" value="C:nucleus"/>
    <property type="evidence" value="ECO:0007669"/>
    <property type="project" value="UniProtKB-SubCell"/>
</dbReference>
<name>A0AAE1B0K2_9GAST</name>